<protein>
    <submittedName>
        <fullName evidence="2">Uncharacterized protein</fullName>
    </submittedName>
</protein>
<feature type="region of interest" description="Disordered" evidence="1">
    <location>
        <begin position="1"/>
        <end position="64"/>
    </location>
</feature>
<organism evidence="2 3">
    <name type="scientific">Dacryopinax primogenitus (strain DJM 731)</name>
    <name type="common">Brown rot fungus</name>
    <dbReference type="NCBI Taxonomy" id="1858805"/>
    <lineage>
        <taxon>Eukaryota</taxon>
        <taxon>Fungi</taxon>
        <taxon>Dikarya</taxon>
        <taxon>Basidiomycota</taxon>
        <taxon>Agaricomycotina</taxon>
        <taxon>Dacrymycetes</taxon>
        <taxon>Dacrymycetales</taxon>
        <taxon>Dacrymycetaceae</taxon>
        <taxon>Dacryopinax</taxon>
    </lineage>
</organism>
<dbReference type="RefSeq" id="XP_040633080.1">
    <property type="nucleotide sequence ID" value="XM_040769532.1"/>
</dbReference>
<dbReference type="AlphaFoldDB" id="M5G7M5"/>
<gene>
    <name evidence="2" type="ORF">DACRYDRAFT_112938</name>
</gene>
<dbReference type="Proteomes" id="UP000030653">
    <property type="component" value="Unassembled WGS sequence"/>
</dbReference>
<accession>M5G7M5</accession>
<dbReference type="GeneID" id="63684594"/>
<evidence type="ECO:0000256" key="1">
    <source>
        <dbReference type="SAM" id="MobiDB-lite"/>
    </source>
</evidence>
<proteinExistence type="predicted"/>
<dbReference type="EMBL" id="JH795855">
    <property type="protein sequence ID" value="EJU06186.1"/>
    <property type="molecule type" value="Genomic_DNA"/>
</dbReference>
<sequence>MPPKSRATSRPVEVPDEAPPTASMFDPDRQSAPRTPAQASRTLTGAGIPAVTSTPANFIPDTSDNSFRSAILSASQLNLTPQRPGFSAPSAVDLITQSPIPSSDSHDTIQERASYGPGAQKTPVKPRGIMIREDPSMVSSFDPKDEVLYKLWVD</sequence>
<evidence type="ECO:0000313" key="2">
    <source>
        <dbReference type="EMBL" id="EJU06186.1"/>
    </source>
</evidence>
<feature type="compositionally biased region" description="Polar residues" evidence="1">
    <location>
        <begin position="51"/>
        <end position="64"/>
    </location>
</feature>
<reference evidence="2 3" key="1">
    <citation type="journal article" date="2012" name="Science">
        <title>The Paleozoic origin of enzymatic lignin decomposition reconstructed from 31 fungal genomes.</title>
        <authorList>
            <person name="Floudas D."/>
            <person name="Binder M."/>
            <person name="Riley R."/>
            <person name="Barry K."/>
            <person name="Blanchette R.A."/>
            <person name="Henrissat B."/>
            <person name="Martinez A.T."/>
            <person name="Otillar R."/>
            <person name="Spatafora J.W."/>
            <person name="Yadav J.S."/>
            <person name="Aerts A."/>
            <person name="Benoit I."/>
            <person name="Boyd A."/>
            <person name="Carlson A."/>
            <person name="Copeland A."/>
            <person name="Coutinho P.M."/>
            <person name="de Vries R.P."/>
            <person name="Ferreira P."/>
            <person name="Findley K."/>
            <person name="Foster B."/>
            <person name="Gaskell J."/>
            <person name="Glotzer D."/>
            <person name="Gorecki P."/>
            <person name="Heitman J."/>
            <person name="Hesse C."/>
            <person name="Hori C."/>
            <person name="Igarashi K."/>
            <person name="Jurgens J.A."/>
            <person name="Kallen N."/>
            <person name="Kersten P."/>
            <person name="Kohler A."/>
            <person name="Kuees U."/>
            <person name="Kumar T.K.A."/>
            <person name="Kuo A."/>
            <person name="LaButti K."/>
            <person name="Larrondo L.F."/>
            <person name="Lindquist E."/>
            <person name="Ling A."/>
            <person name="Lombard V."/>
            <person name="Lucas S."/>
            <person name="Lundell T."/>
            <person name="Martin R."/>
            <person name="McLaughlin D.J."/>
            <person name="Morgenstern I."/>
            <person name="Morin E."/>
            <person name="Murat C."/>
            <person name="Nagy L.G."/>
            <person name="Nolan M."/>
            <person name="Ohm R.A."/>
            <person name="Patyshakuliyeva A."/>
            <person name="Rokas A."/>
            <person name="Ruiz-Duenas F.J."/>
            <person name="Sabat G."/>
            <person name="Salamov A."/>
            <person name="Samejima M."/>
            <person name="Schmutz J."/>
            <person name="Slot J.C."/>
            <person name="St John F."/>
            <person name="Stenlid J."/>
            <person name="Sun H."/>
            <person name="Sun S."/>
            <person name="Syed K."/>
            <person name="Tsang A."/>
            <person name="Wiebenga A."/>
            <person name="Young D."/>
            <person name="Pisabarro A."/>
            <person name="Eastwood D.C."/>
            <person name="Martin F."/>
            <person name="Cullen D."/>
            <person name="Grigoriev I.V."/>
            <person name="Hibbett D.S."/>
        </authorList>
    </citation>
    <scope>NUCLEOTIDE SEQUENCE [LARGE SCALE GENOMIC DNA]</scope>
    <source>
        <strain evidence="2 3">DJM-731 SS1</strain>
    </source>
</reference>
<keyword evidence="3" id="KW-1185">Reference proteome</keyword>
<evidence type="ECO:0000313" key="3">
    <source>
        <dbReference type="Proteomes" id="UP000030653"/>
    </source>
</evidence>
<dbReference type="OrthoDB" id="3347279at2759"/>
<feature type="region of interest" description="Disordered" evidence="1">
    <location>
        <begin position="81"/>
        <end position="127"/>
    </location>
</feature>
<name>M5G7M5_DACPD</name>
<dbReference type="HOGENOM" id="CLU_1704177_0_0_1"/>